<dbReference type="RefSeq" id="XP_002780911.1">
    <property type="nucleotide sequence ID" value="XM_002780865.1"/>
</dbReference>
<accession>C5KS15</accession>
<evidence type="ECO:0000313" key="2">
    <source>
        <dbReference type="EMBL" id="EER12706.1"/>
    </source>
</evidence>
<evidence type="ECO:0000259" key="1">
    <source>
        <dbReference type="Pfam" id="PF14782"/>
    </source>
</evidence>
<dbReference type="InterPro" id="IPR029333">
    <property type="entry name" value="BBS2_GAE_dom"/>
</dbReference>
<name>C5KS15_PERM5</name>
<keyword evidence="3" id="KW-1185">Reference proteome</keyword>
<protein>
    <recommendedName>
        <fullName evidence="1">BBS2 GAE domain-containing protein</fullName>
    </recommendedName>
</protein>
<proteinExistence type="predicted"/>
<sequence length="183" mass="19622">MPVDEAPVSEAVTDHGRVPLQVLDKAQVSRVPASSDAGPLTVELFTTPAGVVLRLAVPMGVIMKIIMTAEGLFGPDGHVVKPEPPAKRIEVNVPISKDVGTLLNIKCLTGVTKASELREHATGKTSVVSGREYTVLEAHAQLPKFAMYHFVGPSLEGQSVPTGFKRASTWEMALRRSLKGLYK</sequence>
<dbReference type="Pfam" id="PF14782">
    <property type="entry name" value="BBS2_GAE"/>
    <property type="match status" value="1"/>
</dbReference>
<evidence type="ECO:0000313" key="3">
    <source>
        <dbReference type="Proteomes" id="UP000007800"/>
    </source>
</evidence>
<reference evidence="2 3" key="1">
    <citation type="submission" date="2008-07" db="EMBL/GenBank/DDBJ databases">
        <authorList>
            <person name="El-Sayed N."/>
            <person name="Caler E."/>
            <person name="Inman J."/>
            <person name="Amedeo P."/>
            <person name="Hass B."/>
            <person name="Wortman J."/>
        </authorList>
    </citation>
    <scope>NUCLEOTIDE SEQUENCE [LARGE SCALE GENOMIC DNA]</scope>
    <source>
        <strain evidence="3">ATCC 50983 / TXsc</strain>
    </source>
</reference>
<feature type="domain" description="BBS2 GAE" evidence="1">
    <location>
        <begin position="61"/>
        <end position="116"/>
    </location>
</feature>
<dbReference type="GeneID" id="9058741"/>
<dbReference type="InParanoid" id="C5KS15"/>
<dbReference type="EMBL" id="GG675955">
    <property type="protein sequence ID" value="EER12706.1"/>
    <property type="molecule type" value="Genomic_DNA"/>
</dbReference>
<dbReference type="AlphaFoldDB" id="C5KS15"/>
<organism evidence="3">
    <name type="scientific">Perkinsus marinus (strain ATCC 50983 / TXsc)</name>
    <dbReference type="NCBI Taxonomy" id="423536"/>
    <lineage>
        <taxon>Eukaryota</taxon>
        <taxon>Sar</taxon>
        <taxon>Alveolata</taxon>
        <taxon>Perkinsozoa</taxon>
        <taxon>Perkinsea</taxon>
        <taxon>Perkinsida</taxon>
        <taxon>Perkinsidae</taxon>
        <taxon>Perkinsus</taxon>
    </lineage>
</organism>
<dbReference type="Proteomes" id="UP000007800">
    <property type="component" value="Unassembled WGS sequence"/>
</dbReference>
<gene>
    <name evidence="2" type="ORF">Pmar_PMAR025339</name>
</gene>